<dbReference type="Gene3D" id="4.10.800.10">
    <property type="entry name" value="Thyroglobulin type-1"/>
    <property type="match status" value="2"/>
</dbReference>
<evidence type="ECO:0000313" key="9">
    <source>
        <dbReference type="RefSeq" id="XP_026742164.1"/>
    </source>
</evidence>
<evidence type="ECO:0000256" key="6">
    <source>
        <dbReference type="SAM" id="SignalP"/>
    </source>
</evidence>
<comment type="caution">
    <text evidence="5">Lacks conserved residue(s) required for the propagation of feature annotation.</text>
</comment>
<evidence type="ECO:0000313" key="8">
    <source>
        <dbReference type="Proteomes" id="UP000322000"/>
    </source>
</evidence>
<dbReference type="PANTHER" id="PTHR12352:SF3">
    <property type="entry name" value="NIDOGEN-2"/>
    <property type="match status" value="1"/>
</dbReference>
<dbReference type="SMART" id="SM00211">
    <property type="entry name" value="TY"/>
    <property type="match status" value="2"/>
</dbReference>
<keyword evidence="4 5" id="KW-1015">Disulfide bond</keyword>
<feature type="chain" id="PRO_5028889980" evidence="6">
    <location>
        <begin position="22"/>
        <end position="420"/>
    </location>
</feature>
<dbReference type="Pfam" id="PF00086">
    <property type="entry name" value="Thyroglobulin_1"/>
    <property type="match status" value="3"/>
</dbReference>
<dbReference type="PANTHER" id="PTHR12352">
    <property type="entry name" value="SECRETED MODULAR CALCIUM-BINDING PROTEIN"/>
    <property type="match status" value="1"/>
</dbReference>
<dbReference type="KEGG" id="tnl:113504195"/>
<dbReference type="InterPro" id="IPR051950">
    <property type="entry name" value="Dev_reg/Prot_inhib"/>
</dbReference>
<evidence type="ECO:0000256" key="3">
    <source>
        <dbReference type="ARBA" id="ARBA00022737"/>
    </source>
</evidence>
<dbReference type="InterPro" id="IPR000716">
    <property type="entry name" value="Thyroglobulin_1"/>
</dbReference>
<feature type="domain" description="Thyroglobulin type-1" evidence="7">
    <location>
        <begin position="328"/>
        <end position="412"/>
    </location>
</feature>
<reference evidence="9" key="1">
    <citation type="submission" date="2025-08" db="UniProtKB">
        <authorList>
            <consortium name="RefSeq"/>
        </authorList>
    </citation>
    <scope>IDENTIFICATION</scope>
</reference>
<evidence type="ECO:0000259" key="7">
    <source>
        <dbReference type="PROSITE" id="PS51162"/>
    </source>
</evidence>
<protein>
    <submittedName>
        <fullName evidence="9">Uncharacterized protein LOC113504195</fullName>
    </submittedName>
</protein>
<evidence type="ECO:0000256" key="4">
    <source>
        <dbReference type="ARBA" id="ARBA00023157"/>
    </source>
</evidence>
<dbReference type="InParanoid" id="A0A7E5WN97"/>
<comment type="subcellular location">
    <subcellularLocation>
        <location evidence="1">Secreted</location>
    </subcellularLocation>
</comment>
<evidence type="ECO:0000256" key="1">
    <source>
        <dbReference type="ARBA" id="ARBA00004613"/>
    </source>
</evidence>
<keyword evidence="3" id="KW-0677">Repeat</keyword>
<evidence type="ECO:0000256" key="2">
    <source>
        <dbReference type="ARBA" id="ARBA00022525"/>
    </source>
</evidence>
<dbReference type="GO" id="GO:0005615">
    <property type="term" value="C:extracellular space"/>
    <property type="evidence" value="ECO:0007669"/>
    <property type="project" value="TreeGrafter"/>
</dbReference>
<keyword evidence="8" id="KW-1185">Reference proteome</keyword>
<feature type="signal peptide" evidence="6">
    <location>
        <begin position="1"/>
        <end position="21"/>
    </location>
</feature>
<sequence length="420" mass="46895">MAKKWCFVVSLLFVSFGFVNSNGILCEKGFCEKYLVETKCANPSPNCRINNATHTGMSLPSPTICNCCEYCLPMYGEGESCSKGGPGLGIISGRCGSGLTCTEDKDGATTCQRMKTDCHDAQDDYDARELKGEIGALEHRPHCDDKGKYATFYCVPAHTCFCQSEEGKRIFGEVKNMGSITEQTMHCGCSRFNERVKKSISSTLPSPVVGPRCTSDGNFHPIQCLDRICHCVDPITGLIRPKVKSIDLDKHPISELECYDKDLDLFPKYSEGEKPYHYTSPCLENLREKIELLEQSLVDGFNIDYFNTLEACYPDGTFGRISLTRDGSRICVNERNQQIKDYEALPQTPEFDTMNCNCALTTHIMGPSLEKPVCCKNGNFRKIQCRRGMCRCVDEDGRQIGTESADVTRLACYSADWRNC</sequence>
<dbReference type="OrthoDB" id="1725934at2759"/>
<dbReference type="RefSeq" id="XP_026742164.1">
    <property type="nucleotide sequence ID" value="XM_026886363.1"/>
</dbReference>
<feature type="domain" description="Thyroglobulin type-1" evidence="7">
    <location>
        <begin position="189"/>
        <end position="258"/>
    </location>
</feature>
<dbReference type="InterPro" id="IPR036857">
    <property type="entry name" value="Thyroglobulin_1_sf"/>
</dbReference>
<evidence type="ECO:0000256" key="5">
    <source>
        <dbReference type="PROSITE-ProRule" id="PRU00500"/>
    </source>
</evidence>
<keyword evidence="2" id="KW-0964">Secreted</keyword>
<keyword evidence="6" id="KW-0732">Signal</keyword>
<accession>A0A7E5WN97</accession>
<name>A0A7E5WN97_TRINI</name>
<proteinExistence type="predicted"/>
<dbReference type="SUPFAM" id="SSF57610">
    <property type="entry name" value="Thyroglobulin type-1 domain"/>
    <property type="match status" value="3"/>
</dbReference>
<dbReference type="GeneID" id="113504195"/>
<feature type="disulfide bond" evidence="5">
    <location>
        <begin position="392"/>
        <end position="412"/>
    </location>
</feature>
<feature type="domain" description="Thyroglobulin type-1" evidence="7">
    <location>
        <begin position="108"/>
        <end position="187"/>
    </location>
</feature>
<dbReference type="Proteomes" id="UP000322000">
    <property type="component" value="Chromosome 21"/>
</dbReference>
<organism evidence="8 9">
    <name type="scientific">Trichoplusia ni</name>
    <name type="common">Cabbage looper</name>
    <dbReference type="NCBI Taxonomy" id="7111"/>
    <lineage>
        <taxon>Eukaryota</taxon>
        <taxon>Metazoa</taxon>
        <taxon>Ecdysozoa</taxon>
        <taxon>Arthropoda</taxon>
        <taxon>Hexapoda</taxon>
        <taxon>Insecta</taxon>
        <taxon>Pterygota</taxon>
        <taxon>Neoptera</taxon>
        <taxon>Endopterygota</taxon>
        <taxon>Lepidoptera</taxon>
        <taxon>Glossata</taxon>
        <taxon>Ditrysia</taxon>
        <taxon>Noctuoidea</taxon>
        <taxon>Noctuidae</taxon>
        <taxon>Plusiinae</taxon>
        <taxon>Trichoplusia</taxon>
    </lineage>
</organism>
<dbReference type="AlphaFoldDB" id="A0A7E5WN97"/>
<dbReference type="PROSITE" id="PS51162">
    <property type="entry name" value="THYROGLOBULIN_1_2"/>
    <property type="match status" value="3"/>
</dbReference>
<gene>
    <name evidence="9" type="primary">LOC113504195</name>
</gene>